<dbReference type="STRING" id="762903.Pedsa_1328"/>
<dbReference type="eggNOG" id="ENOG502ZPSM">
    <property type="taxonomic scope" value="Bacteria"/>
</dbReference>
<dbReference type="HOGENOM" id="CLU_118060_0_0_10"/>
<feature type="compositionally biased region" description="Basic residues" evidence="1">
    <location>
        <begin position="154"/>
        <end position="169"/>
    </location>
</feature>
<dbReference type="RefSeq" id="WP_013632394.1">
    <property type="nucleotide sequence ID" value="NC_015177.1"/>
</dbReference>
<keyword evidence="5" id="KW-1185">Reference proteome</keyword>
<dbReference type="Gene3D" id="1.10.10.1650">
    <property type="match status" value="1"/>
</dbReference>
<dbReference type="Proteomes" id="UP000000310">
    <property type="component" value="Chromosome"/>
</dbReference>
<feature type="region of interest" description="Disordered" evidence="1">
    <location>
        <begin position="149"/>
        <end position="169"/>
    </location>
</feature>
<dbReference type="Pfam" id="PF18347">
    <property type="entry name" value="DUF5606"/>
    <property type="match status" value="1"/>
</dbReference>
<name>F0SEK5_PSESL</name>
<dbReference type="KEGG" id="psn:Pedsa_1328"/>
<dbReference type="AlphaFoldDB" id="F0SEK5"/>
<dbReference type="EMBL" id="CP002545">
    <property type="protein sequence ID" value="ADY51895.1"/>
    <property type="molecule type" value="Genomic_DNA"/>
</dbReference>
<dbReference type="InterPro" id="IPR049282">
    <property type="entry name" value="BVU_3817_N_sf"/>
</dbReference>
<evidence type="ECO:0000313" key="4">
    <source>
        <dbReference type="EMBL" id="ADY51895.1"/>
    </source>
</evidence>
<sequence length="169" mass="18818">MNIAGLVAVSGKPGLYKLVGQNKSGFILESLDEQKTKLVVNMSTSKLASLEDITIYSDDDDIRLKDVFETIKAYQGSIPEAKEDPKVLRAFFTEIVPNHDTEKVYNSDIKKIINWFSIIKTTPLFDEVSEEAKEQELTQEEVAVAEEVVEKKPKAAKKPAAKKATAKND</sequence>
<feature type="domain" description="DUF5606" evidence="2">
    <location>
        <begin position="6"/>
        <end position="50"/>
    </location>
</feature>
<gene>
    <name evidence="4" type="ordered locus">Pedsa_1328</name>
</gene>
<dbReference type="Pfam" id="PF21186">
    <property type="entry name" value="DUF6852"/>
    <property type="match status" value="1"/>
</dbReference>
<reference evidence="4 5" key="1">
    <citation type="journal article" date="2011" name="Stand. Genomic Sci.">
        <title>Complete genome sequence of the gliding, heparinolytic Pedobacter saltans type strain (113).</title>
        <authorList>
            <person name="Liolios K."/>
            <person name="Sikorski J."/>
            <person name="Lu M."/>
            <person name="Nolan M."/>
            <person name="Lapidus A."/>
            <person name="Lucas S."/>
            <person name="Hammon N."/>
            <person name="Deshpande S."/>
            <person name="Cheng J.F."/>
            <person name="Tapia R."/>
            <person name="Han C."/>
            <person name="Goodwin L."/>
            <person name="Pitluck S."/>
            <person name="Huntemann M."/>
            <person name="Ivanova N."/>
            <person name="Pagani I."/>
            <person name="Mavromatis K."/>
            <person name="Ovchinikova G."/>
            <person name="Pati A."/>
            <person name="Chen A."/>
            <person name="Palaniappan K."/>
            <person name="Land M."/>
            <person name="Hauser L."/>
            <person name="Brambilla E.M."/>
            <person name="Kotsyurbenko O."/>
            <person name="Rohde M."/>
            <person name="Tindall B.J."/>
            <person name="Abt B."/>
            <person name="Goker M."/>
            <person name="Detter J.C."/>
            <person name="Woyke T."/>
            <person name="Bristow J."/>
            <person name="Eisen J.A."/>
            <person name="Markowitz V."/>
            <person name="Hugenholtz P."/>
            <person name="Klenk H.P."/>
            <person name="Kyrpides N.C."/>
        </authorList>
    </citation>
    <scope>NUCLEOTIDE SEQUENCE [LARGE SCALE GENOMIC DNA]</scope>
    <source>
        <strain evidence="5">ATCC 51119 / DSM 12145 / JCM 21818 / LMG 10337 / NBRC 100064 / NCIMB 13643</strain>
    </source>
</reference>
<accession>F0SEK5</accession>
<evidence type="ECO:0000259" key="3">
    <source>
        <dbReference type="Pfam" id="PF21186"/>
    </source>
</evidence>
<evidence type="ECO:0000256" key="1">
    <source>
        <dbReference type="SAM" id="MobiDB-lite"/>
    </source>
</evidence>
<feature type="domain" description="DUF6852" evidence="3">
    <location>
        <begin position="53"/>
        <end position="119"/>
    </location>
</feature>
<dbReference type="InterPro" id="IPR041218">
    <property type="entry name" value="DUF5606"/>
</dbReference>
<dbReference type="OrthoDB" id="675198at2"/>
<dbReference type="Gene3D" id="2.30.30.730">
    <property type="match status" value="1"/>
</dbReference>
<proteinExistence type="predicted"/>
<dbReference type="InterPro" id="IPR049280">
    <property type="entry name" value="DUF6852"/>
</dbReference>
<organism evidence="4 5">
    <name type="scientific">Pseudopedobacter saltans (strain ATCC 51119 / DSM 12145 / JCM 21818 / CCUG 39354 / LMG 10337 / NBRC 100064 / NCIMB 13643)</name>
    <name type="common">Pedobacter saltans</name>
    <dbReference type="NCBI Taxonomy" id="762903"/>
    <lineage>
        <taxon>Bacteria</taxon>
        <taxon>Pseudomonadati</taxon>
        <taxon>Bacteroidota</taxon>
        <taxon>Sphingobacteriia</taxon>
        <taxon>Sphingobacteriales</taxon>
        <taxon>Sphingobacteriaceae</taxon>
        <taxon>Pseudopedobacter</taxon>
    </lineage>
</organism>
<evidence type="ECO:0000259" key="2">
    <source>
        <dbReference type="Pfam" id="PF18347"/>
    </source>
</evidence>
<protein>
    <submittedName>
        <fullName evidence="4">Uncharacterized protein</fullName>
    </submittedName>
</protein>
<dbReference type="InterPro" id="IPR049281">
    <property type="entry name" value="BVU_3817-like_C_sf"/>
</dbReference>
<reference evidence="5" key="2">
    <citation type="submission" date="2011-02" db="EMBL/GenBank/DDBJ databases">
        <title>The complete genome of Pedobacter saltans DSM 12145.</title>
        <authorList>
            <consortium name="US DOE Joint Genome Institute (JGI-PGF)"/>
            <person name="Lucas S."/>
            <person name="Copeland A."/>
            <person name="Lapidus A."/>
            <person name="Bruce D."/>
            <person name="Goodwin L."/>
            <person name="Pitluck S."/>
            <person name="Kyrpides N."/>
            <person name="Mavromatis K."/>
            <person name="Pagani I."/>
            <person name="Ivanova N."/>
            <person name="Ovchinnikova G."/>
            <person name="Lu M."/>
            <person name="Detter J.C."/>
            <person name="Han C."/>
            <person name="Land M."/>
            <person name="Hauser L."/>
            <person name="Markowitz V."/>
            <person name="Cheng J.-F."/>
            <person name="Hugenholtz P."/>
            <person name="Woyke T."/>
            <person name="Wu D."/>
            <person name="Tindall B."/>
            <person name="Pomrenke H.G."/>
            <person name="Brambilla E."/>
            <person name="Klenk H.-P."/>
            <person name="Eisen J.A."/>
        </authorList>
    </citation>
    <scope>NUCLEOTIDE SEQUENCE [LARGE SCALE GENOMIC DNA]</scope>
    <source>
        <strain evidence="5">ATCC 51119 / DSM 12145 / JCM 21818 / LMG 10337 / NBRC 100064 / NCIMB 13643</strain>
    </source>
</reference>
<evidence type="ECO:0000313" key="5">
    <source>
        <dbReference type="Proteomes" id="UP000000310"/>
    </source>
</evidence>